<keyword evidence="9 14" id="KW-0408">Iron</keyword>
<dbReference type="Gene3D" id="3.10.450.60">
    <property type="match status" value="1"/>
</dbReference>
<comment type="caution">
    <text evidence="13">Lacks conserved residue(s) required for the propagation of feature annotation.</text>
</comment>
<feature type="region of interest" description="Disordered" evidence="16">
    <location>
        <begin position="229"/>
        <end position="265"/>
    </location>
</feature>
<dbReference type="FunFam" id="4.10.375.10:FF:000001">
    <property type="entry name" value="Lipoxygenase"/>
    <property type="match status" value="1"/>
</dbReference>
<sequence length="884" mass="99329">MFGNIGKIPIIGDLTGSNKNAHLKGNVVLVRKTVLGLDVTSIAGSLLDGIGEFLGRGVTCQLISSTVVDPTTLTGARVHRADNGNRGKLGAEASLEQWLLNPPPLLSSENQFRVTFDWEVEKQGIPGAIIVKNNHASEFFLKTITLNDVPGHGTIVFVANSWIYPQSKYRYNRVFFSNDTYLPSQMPAALKPYRDDELRNLRGDDQQGPYQEHDRVYRYDVYNDLGLPDSGNPRPVLGGTKELPYPRRCRTGRKPTKSDPNSESRLTLVDGDVYVPRDERFGHIKKSDFYGYAIKALVNAVIPAIRTYVDLSPGEFDSFKDIMKLYEGGIQLPKIPALEDLRKQFPLELVKDVLPVGGDYLLKLPMPQIIKEDKTGWMTDEEFGREILAGVNPMLVKRLTEFPPRSSLDPSKYGDHTSTIREADLENKLEGLTVQQALHGNRLYILDHHDNFMPFLVRVNSLEGNFIYATRTVLFLRGDGTLVPVAIELSLPELRDGLTTAKSTVYTPKSTTGAEAWVWHLAKAYANVNDYCWHQLISHWLNTHAVMEPFVIATNRQLSVTHPVHKLLLPHYRDTMNINSNARQMLVNAGGIFETTVFPRQYAFEMSSVIYKDWNFTEQALPDDLIKRGMAVADPSSPYKVRLLVEDYPYASDGLAIWHAIEQWVTEYLAVYYPNDGVLRADVELQAWWKEAREVGHADLKDAPWWPKMQTVAELVKACTTIIWIASALHAAVNFGQYPYAGYLPNRPSVSRKPMPAPGSDEYAELERKPEKVFVRTITSQFQALVGISLLEILSSHSSDEVYLGQRDTKEWTSDAKAQEAFKRFGARLTEIEKRVVTMNADPRLKNRNGPAEFPYTLLYPNTSDTKGDAAGITAKGIPNSISI</sequence>
<keyword evidence="10" id="KW-0443">Lipid metabolism</keyword>
<dbReference type="PROSITE" id="PS00711">
    <property type="entry name" value="LIPOXYGENASE_1"/>
    <property type="match status" value="1"/>
</dbReference>
<dbReference type="Pfam" id="PF00305">
    <property type="entry name" value="Lipoxygenase"/>
    <property type="match status" value="1"/>
</dbReference>
<dbReference type="Pfam" id="PF01477">
    <property type="entry name" value="PLAT"/>
    <property type="match status" value="1"/>
</dbReference>
<keyword evidence="5 15" id="KW-0925">Oxylipin biosynthesis</keyword>
<dbReference type="UniPathway" id="UPA00382"/>
<dbReference type="SMART" id="SM00308">
    <property type="entry name" value="LH2"/>
    <property type="match status" value="1"/>
</dbReference>
<dbReference type="InterPro" id="IPR042057">
    <property type="entry name" value="Lipoxy_PLAT/LH2"/>
</dbReference>
<reference evidence="17" key="1">
    <citation type="submission" date="2015-12" db="EMBL/GenBank/DDBJ databases">
        <title>Update maize B73 reference genome by single molecule sequencing technologies.</title>
        <authorList>
            <consortium name="Maize Genome Sequencing Project"/>
            <person name="Ware D."/>
        </authorList>
    </citation>
    <scope>NUCLEOTIDE SEQUENCE [LARGE SCALE GENOMIC DNA]</scope>
    <source>
        <tissue evidence="17">Seedling</tissue>
    </source>
</reference>
<proteinExistence type="inferred from homology"/>
<dbReference type="InterPro" id="IPR001024">
    <property type="entry name" value="PLAT/LH2_dom"/>
</dbReference>
<comment type="similarity">
    <text evidence="2 14">Belongs to the lipoxygenase family.</text>
</comment>
<keyword evidence="7 14" id="KW-0223">Dioxygenase</keyword>
<dbReference type="STRING" id="4577.A0A1D6N531"/>
<comment type="cofactor">
    <cofactor evidence="1 14">
        <name>Fe cation</name>
        <dbReference type="ChEBI" id="CHEBI:24875"/>
    </cofactor>
</comment>
<evidence type="ECO:0000256" key="6">
    <source>
        <dbReference type="ARBA" id="ARBA00022832"/>
    </source>
</evidence>
<dbReference type="GO" id="GO:0034440">
    <property type="term" value="P:lipid oxidation"/>
    <property type="evidence" value="ECO:0007669"/>
    <property type="project" value="InterPro"/>
</dbReference>
<keyword evidence="6" id="KW-0276">Fatty acid metabolism</keyword>
<dbReference type="InterPro" id="IPR036226">
    <property type="entry name" value="LipOase_C_sf"/>
</dbReference>
<evidence type="ECO:0000313" key="17">
    <source>
        <dbReference type="EMBL" id="ONM35737.1"/>
    </source>
</evidence>
<gene>
    <name evidence="17" type="ORF">ZEAMMB73_Zm00001d042541</name>
</gene>
<comment type="catalytic activity">
    <reaction evidence="12">
        <text>(9Z,12Z)-octadecadienoate + O2 = (9S)-hydroperoxy-(10E,12Z)-octadecadienoate</text>
        <dbReference type="Rhea" id="RHEA:30291"/>
        <dbReference type="ChEBI" id="CHEBI:15379"/>
        <dbReference type="ChEBI" id="CHEBI:30245"/>
        <dbReference type="ChEBI" id="CHEBI:60955"/>
        <dbReference type="EC" id="1.13.11.58"/>
    </reaction>
</comment>
<dbReference type="InParanoid" id="A0A1D6N531"/>
<evidence type="ECO:0000256" key="5">
    <source>
        <dbReference type="ARBA" id="ARBA00022767"/>
    </source>
</evidence>
<dbReference type="PROSITE" id="PS51393">
    <property type="entry name" value="LIPOXYGENASE_3"/>
    <property type="match status" value="1"/>
</dbReference>
<dbReference type="PRINTS" id="PR00468">
    <property type="entry name" value="PLTLPOXGNASE"/>
</dbReference>
<dbReference type="GO" id="GO:0031408">
    <property type="term" value="P:oxylipin biosynthetic process"/>
    <property type="evidence" value="ECO:0007669"/>
    <property type="project" value="UniProtKB-UniRule"/>
</dbReference>
<dbReference type="InterPro" id="IPR000907">
    <property type="entry name" value="LipOase"/>
</dbReference>
<dbReference type="Gene3D" id="4.10.372.10">
    <property type="entry name" value="Lipoxygenase-1, Domain 3"/>
    <property type="match status" value="1"/>
</dbReference>
<organism evidence="17">
    <name type="scientific">Zea mays</name>
    <name type="common">Maize</name>
    <dbReference type="NCBI Taxonomy" id="4577"/>
    <lineage>
        <taxon>Eukaryota</taxon>
        <taxon>Viridiplantae</taxon>
        <taxon>Streptophyta</taxon>
        <taxon>Embryophyta</taxon>
        <taxon>Tracheophyta</taxon>
        <taxon>Spermatophyta</taxon>
        <taxon>Magnoliopsida</taxon>
        <taxon>Liliopsida</taxon>
        <taxon>Poales</taxon>
        <taxon>Poaceae</taxon>
        <taxon>PACMAD clade</taxon>
        <taxon>Panicoideae</taxon>
        <taxon>Andropogonodae</taxon>
        <taxon>Andropogoneae</taxon>
        <taxon>Tripsacinae</taxon>
        <taxon>Zea</taxon>
    </lineage>
</organism>
<name>A0A1D6N531_MAIZE</name>
<dbReference type="SUPFAM" id="SSF48484">
    <property type="entry name" value="Lipoxigenase"/>
    <property type="match status" value="1"/>
</dbReference>
<comment type="pathway">
    <text evidence="15">Lipid metabolism; oxylipin biosynthesis.</text>
</comment>
<dbReference type="PROSITE" id="PS50095">
    <property type="entry name" value="PLAT"/>
    <property type="match status" value="1"/>
</dbReference>
<evidence type="ECO:0000256" key="10">
    <source>
        <dbReference type="ARBA" id="ARBA00023098"/>
    </source>
</evidence>
<protein>
    <recommendedName>
        <fullName evidence="15">Lipoxygenase</fullName>
        <ecNumber evidence="15">1.13.11.-</ecNumber>
    </recommendedName>
</protein>
<dbReference type="GO" id="GO:1990136">
    <property type="term" value="F:linoleate 9S-lipoxygenase activity"/>
    <property type="evidence" value="ECO:0007669"/>
    <property type="project" value="UniProtKB-EC"/>
</dbReference>
<dbReference type="InterPro" id="IPR020834">
    <property type="entry name" value="LipOase_CS"/>
</dbReference>
<dbReference type="EC" id="1.13.11.-" evidence="15"/>
<evidence type="ECO:0000256" key="13">
    <source>
        <dbReference type="PROSITE-ProRule" id="PRU00152"/>
    </source>
</evidence>
<evidence type="ECO:0000256" key="16">
    <source>
        <dbReference type="SAM" id="MobiDB-lite"/>
    </source>
</evidence>
<dbReference type="PANTHER" id="PTHR11771">
    <property type="entry name" value="LIPOXYGENASE"/>
    <property type="match status" value="1"/>
</dbReference>
<evidence type="ECO:0000256" key="2">
    <source>
        <dbReference type="ARBA" id="ARBA00009419"/>
    </source>
</evidence>
<accession>A0A1D6N531</accession>
<evidence type="ECO:0000256" key="1">
    <source>
        <dbReference type="ARBA" id="ARBA00001962"/>
    </source>
</evidence>
<evidence type="ECO:0000256" key="9">
    <source>
        <dbReference type="ARBA" id="ARBA00023004"/>
    </source>
</evidence>
<evidence type="ECO:0000256" key="12">
    <source>
        <dbReference type="ARBA" id="ARBA00036508"/>
    </source>
</evidence>
<dbReference type="InterPro" id="IPR013819">
    <property type="entry name" value="LipOase_C"/>
</dbReference>
<dbReference type="Gene3D" id="2.60.60.20">
    <property type="entry name" value="PLAT/LH2 domain"/>
    <property type="match status" value="1"/>
</dbReference>
<dbReference type="Gene3D" id="1.20.245.10">
    <property type="entry name" value="Lipoxygenase-1, Domain 5"/>
    <property type="match status" value="1"/>
</dbReference>
<evidence type="ECO:0000256" key="14">
    <source>
        <dbReference type="RuleBase" id="RU003974"/>
    </source>
</evidence>
<dbReference type="IntAct" id="A0A1D6N531">
    <property type="interactions" value="1"/>
</dbReference>
<dbReference type="FunFam" id="3.10.450.60:FF:000002">
    <property type="entry name" value="Lipoxygenase"/>
    <property type="match status" value="1"/>
</dbReference>
<evidence type="ECO:0000256" key="11">
    <source>
        <dbReference type="ARBA" id="ARBA00023160"/>
    </source>
</evidence>
<dbReference type="SUPFAM" id="SSF49723">
    <property type="entry name" value="Lipase/lipooxygenase domain (PLAT/LH2 domain)"/>
    <property type="match status" value="1"/>
</dbReference>
<dbReference type="PRINTS" id="PR00087">
    <property type="entry name" value="LIPOXYGENASE"/>
</dbReference>
<evidence type="ECO:0000256" key="15">
    <source>
        <dbReference type="RuleBase" id="RU003975"/>
    </source>
</evidence>
<dbReference type="FunFam" id="1.20.245.10:FF:000002">
    <property type="entry name" value="Lipoxygenase"/>
    <property type="match status" value="1"/>
</dbReference>
<dbReference type="GO" id="GO:0051707">
    <property type="term" value="P:response to other organism"/>
    <property type="evidence" value="ECO:0007669"/>
    <property type="project" value="UniProtKB-ARBA"/>
</dbReference>
<dbReference type="InterPro" id="IPR027433">
    <property type="entry name" value="Lipoxygenase_dom_3"/>
</dbReference>
<keyword evidence="8 14" id="KW-0560">Oxidoreductase</keyword>
<dbReference type="CDD" id="cd01751">
    <property type="entry name" value="PLAT_LH2"/>
    <property type="match status" value="1"/>
</dbReference>
<dbReference type="GO" id="GO:0009611">
    <property type="term" value="P:response to wounding"/>
    <property type="evidence" value="ECO:0007669"/>
    <property type="project" value="UniProtKB-ARBA"/>
</dbReference>
<dbReference type="InterPro" id="IPR036392">
    <property type="entry name" value="PLAT/LH2_dom_sf"/>
</dbReference>
<dbReference type="GO" id="GO:0006633">
    <property type="term" value="P:fatty acid biosynthetic process"/>
    <property type="evidence" value="ECO:0007669"/>
    <property type="project" value="UniProtKB-KW"/>
</dbReference>
<keyword evidence="4 14" id="KW-0479">Metal-binding</keyword>
<evidence type="ECO:0000256" key="8">
    <source>
        <dbReference type="ARBA" id="ARBA00023002"/>
    </source>
</evidence>
<dbReference type="SMR" id="A0A1D6N531"/>
<dbReference type="AlphaFoldDB" id="A0A1D6N531"/>
<dbReference type="GO" id="GO:0046872">
    <property type="term" value="F:metal ion binding"/>
    <property type="evidence" value="ECO:0007669"/>
    <property type="project" value="UniProtKB-UniRule"/>
</dbReference>
<dbReference type="PROSITE" id="PS00081">
    <property type="entry name" value="LIPOXYGENASE_2"/>
    <property type="match status" value="1"/>
</dbReference>
<dbReference type="InterPro" id="IPR001246">
    <property type="entry name" value="LipOase_plant"/>
</dbReference>
<keyword evidence="3 15" id="KW-0444">Lipid biosynthesis</keyword>
<keyword evidence="11 15" id="KW-0275">Fatty acid biosynthesis</keyword>
<dbReference type="InterPro" id="IPR020833">
    <property type="entry name" value="LipOase_Fe_BS"/>
</dbReference>
<comment type="function">
    <text evidence="15">Plant lipoxygenase may be involved in a number of diverse aspects of plant physiology including growth and development, pest resistance, and senescence or responses to wounding.</text>
</comment>
<evidence type="ECO:0000256" key="3">
    <source>
        <dbReference type="ARBA" id="ARBA00022516"/>
    </source>
</evidence>
<dbReference type="Gene3D" id="4.10.375.10">
    <property type="entry name" value="Lipoxygenase-1, Domain 2"/>
    <property type="match status" value="1"/>
</dbReference>
<evidence type="ECO:0000256" key="4">
    <source>
        <dbReference type="ARBA" id="ARBA00022723"/>
    </source>
</evidence>
<dbReference type="FunFam" id="4.10.372.10:FF:000001">
    <property type="entry name" value="Lipoxygenase"/>
    <property type="match status" value="1"/>
</dbReference>
<dbReference type="EMBL" id="CM007649">
    <property type="protein sequence ID" value="ONM35737.1"/>
    <property type="molecule type" value="Genomic_DNA"/>
</dbReference>
<dbReference type="ExpressionAtlas" id="A0A1D6N531">
    <property type="expression patterns" value="baseline and differential"/>
</dbReference>
<evidence type="ECO:0000256" key="7">
    <source>
        <dbReference type="ARBA" id="ARBA00022964"/>
    </source>
</evidence>